<sequence length="153" mass="16643">METTAFGTIPLDDGQATLPVGPGIVRPAGLDVLATVQDRETMAALSEFLDRLPRHIETAREHFLDNYDRVAADVPAWLYENEPGIFAAMFPAAPDAAAVDAETLWLALDVNSIWTRDRTAVVLDLGFRDTAMPHAFAAEFRLDGTLTQMGLAS</sequence>
<reference evidence="1 2" key="1">
    <citation type="submission" date="2019-03" db="EMBL/GenBank/DDBJ databases">
        <title>Genomic Encyclopedia of Type Strains, Phase IV (KMG-IV): sequencing the most valuable type-strain genomes for metagenomic binning, comparative biology and taxonomic classification.</title>
        <authorList>
            <person name="Goeker M."/>
        </authorList>
    </citation>
    <scope>NUCLEOTIDE SEQUENCE [LARGE SCALE GENOMIC DNA]</scope>
    <source>
        <strain evidence="1 2">JA181</strain>
    </source>
</reference>
<name>A0A4R8FY69_9RHOB</name>
<evidence type="ECO:0000313" key="2">
    <source>
        <dbReference type="Proteomes" id="UP000295484"/>
    </source>
</evidence>
<evidence type="ECO:0000313" key="1">
    <source>
        <dbReference type="EMBL" id="TDX30580.1"/>
    </source>
</evidence>
<accession>A0A4R8FY69</accession>
<proteinExistence type="predicted"/>
<comment type="caution">
    <text evidence="1">The sequence shown here is derived from an EMBL/GenBank/DDBJ whole genome shotgun (WGS) entry which is preliminary data.</text>
</comment>
<protein>
    <submittedName>
        <fullName evidence="1">Uncharacterized protein</fullName>
    </submittedName>
</protein>
<dbReference type="RefSeq" id="WP_134077506.1">
    <property type="nucleotide sequence ID" value="NZ_SOEB01000006.1"/>
</dbReference>
<dbReference type="EMBL" id="SOEB01000006">
    <property type="protein sequence ID" value="TDX30580.1"/>
    <property type="molecule type" value="Genomic_DNA"/>
</dbReference>
<organism evidence="1 2">
    <name type="scientific">Rhodovulum visakhapatnamense</name>
    <dbReference type="NCBI Taxonomy" id="364297"/>
    <lineage>
        <taxon>Bacteria</taxon>
        <taxon>Pseudomonadati</taxon>
        <taxon>Pseudomonadota</taxon>
        <taxon>Alphaproteobacteria</taxon>
        <taxon>Rhodobacterales</taxon>
        <taxon>Paracoccaceae</taxon>
        <taxon>Rhodovulum</taxon>
    </lineage>
</organism>
<gene>
    <name evidence="1" type="ORF">EV657_10664</name>
</gene>
<dbReference type="AlphaFoldDB" id="A0A4R8FY69"/>
<dbReference type="Proteomes" id="UP000295484">
    <property type="component" value="Unassembled WGS sequence"/>
</dbReference>